<dbReference type="RefSeq" id="WP_285748032.1">
    <property type="nucleotide sequence ID" value="NZ_CP127162.1"/>
</dbReference>
<reference evidence="3 4" key="1">
    <citation type="submission" date="2023-06" db="EMBL/GenBank/DDBJ databases">
        <title>Paenibacillus polygonum sp. nov., an endophytic bacterium, isolated from Polygonum lapathifolium L. in Nanji Wetland National Nature Reserve, South of Poyang Lake, Jiangxi Province, China.</title>
        <authorList>
            <person name="Yu Z."/>
        </authorList>
    </citation>
    <scope>NUCLEOTIDE SEQUENCE [LARGE SCALE GENOMIC DNA]</scope>
    <source>
        <strain evidence="3 4">C31</strain>
    </source>
</reference>
<dbReference type="Pfam" id="PF19610">
    <property type="entry name" value="DUF6115"/>
    <property type="match status" value="1"/>
</dbReference>
<keyword evidence="1" id="KW-0175">Coiled coil</keyword>
<evidence type="ECO:0000256" key="1">
    <source>
        <dbReference type="SAM" id="Coils"/>
    </source>
</evidence>
<protein>
    <submittedName>
        <fullName evidence="3">Uncharacterized protein</fullName>
    </submittedName>
</protein>
<feature type="transmembrane region" description="Helical" evidence="2">
    <location>
        <begin position="6"/>
        <end position="22"/>
    </location>
</feature>
<dbReference type="EMBL" id="CP127162">
    <property type="protein sequence ID" value="WIV20807.1"/>
    <property type="molecule type" value="Genomic_DNA"/>
</dbReference>
<evidence type="ECO:0000313" key="4">
    <source>
        <dbReference type="Proteomes" id="UP001236415"/>
    </source>
</evidence>
<proteinExistence type="predicted"/>
<gene>
    <name evidence="3" type="ORF">QPK24_09075</name>
</gene>
<accession>A0ABY8X5K8</accession>
<keyword evidence="2" id="KW-1133">Transmembrane helix</keyword>
<dbReference type="Proteomes" id="UP001236415">
    <property type="component" value="Chromosome"/>
</dbReference>
<keyword evidence="2" id="KW-0472">Membrane</keyword>
<evidence type="ECO:0000313" key="3">
    <source>
        <dbReference type="EMBL" id="WIV20807.1"/>
    </source>
</evidence>
<evidence type="ECO:0000256" key="2">
    <source>
        <dbReference type="SAM" id="Phobius"/>
    </source>
</evidence>
<name>A0ABY8X5K8_9BACL</name>
<sequence>MEPWSTLVVLGVGITLFAWFMPRSKPQTGGKVIKDVEATLEQYLAEIELENEKVIETIQKWKQDFSHTNNLREKEVQDMKQQILNLEQQVSALINVNASSSTNIEASVKKADDAAADDTGVEEITIQEESTIHKRYNEVFQLESEGKSMDYIAKKLDMPKGEVQLILRLGERERTV</sequence>
<feature type="coiled-coil region" evidence="1">
    <location>
        <begin position="33"/>
        <end position="96"/>
    </location>
</feature>
<keyword evidence="2" id="KW-0812">Transmembrane</keyword>
<organism evidence="3 4">
    <name type="scientific">Paenibacillus polygoni</name>
    <dbReference type="NCBI Taxonomy" id="3050112"/>
    <lineage>
        <taxon>Bacteria</taxon>
        <taxon>Bacillati</taxon>
        <taxon>Bacillota</taxon>
        <taxon>Bacilli</taxon>
        <taxon>Bacillales</taxon>
        <taxon>Paenibacillaceae</taxon>
        <taxon>Paenibacillus</taxon>
    </lineage>
</organism>
<dbReference type="InterPro" id="IPR046118">
    <property type="entry name" value="DUF6115"/>
</dbReference>
<keyword evidence="4" id="KW-1185">Reference proteome</keyword>